<dbReference type="Pfam" id="PF23009">
    <property type="entry name" value="UBC_like"/>
    <property type="match status" value="1"/>
</dbReference>
<comment type="pathway">
    <text evidence="3 16">Protein modification; protein ubiquitination.</text>
</comment>
<dbReference type="InterPro" id="IPR054478">
    <property type="entry name" value="LTN1_UBC"/>
</dbReference>
<feature type="compositionally biased region" description="Acidic residues" evidence="17">
    <location>
        <begin position="380"/>
        <end position="390"/>
    </location>
</feature>
<dbReference type="InterPro" id="IPR001841">
    <property type="entry name" value="Znf_RING"/>
</dbReference>
<feature type="compositionally biased region" description="Basic residues" evidence="17">
    <location>
        <begin position="13"/>
        <end position="26"/>
    </location>
</feature>
<dbReference type="Gene3D" id="3.30.40.10">
    <property type="entry name" value="Zinc/RING finger domain, C3HC4 (zinc finger)"/>
    <property type="match status" value="1"/>
</dbReference>
<evidence type="ECO:0000256" key="3">
    <source>
        <dbReference type="ARBA" id="ARBA00004906"/>
    </source>
</evidence>
<comment type="similarity">
    <text evidence="4 16">Belongs to the LTN1 family.</text>
</comment>
<evidence type="ECO:0000256" key="11">
    <source>
        <dbReference type="ARBA" id="ARBA00022771"/>
    </source>
</evidence>
<evidence type="ECO:0000256" key="15">
    <source>
        <dbReference type="PROSITE-ProRule" id="PRU00175"/>
    </source>
</evidence>
<dbReference type="PANTHER" id="PTHR12389:SF0">
    <property type="entry name" value="E3 UBIQUITIN-PROTEIN LIGASE LISTERIN"/>
    <property type="match status" value="1"/>
</dbReference>
<organism evidence="19 20">
    <name type="scientific">Rhodotorula paludigena</name>
    <dbReference type="NCBI Taxonomy" id="86838"/>
    <lineage>
        <taxon>Eukaryota</taxon>
        <taxon>Fungi</taxon>
        <taxon>Dikarya</taxon>
        <taxon>Basidiomycota</taxon>
        <taxon>Pucciniomycotina</taxon>
        <taxon>Microbotryomycetes</taxon>
        <taxon>Sporidiobolales</taxon>
        <taxon>Sporidiobolaceae</taxon>
        <taxon>Rhodotorula</taxon>
    </lineage>
</organism>
<comment type="caution">
    <text evidence="19">The sequence shown here is derived from an EMBL/GenBank/DDBJ whole genome shotgun (WGS) entry which is preliminary data.</text>
</comment>
<evidence type="ECO:0000256" key="6">
    <source>
        <dbReference type="ARBA" id="ARBA00017157"/>
    </source>
</evidence>
<keyword evidence="12 16" id="KW-0833">Ubl conjugation pathway</keyword>
<proteinExistence type="inferred from homology"/>
<dbReference type="FunFam" id="3.30.40.10:FF:000038">
    <property type="entry name" value="E3 ubiquitin-protein ligase listerin"/>
    <property type="match status" value="1"/>
</dbReference>
<comment type="subcellular location">
    <subcellularLocation>
        <location evidence="2">Cytoplasm</location>
        <location evidence="2">Cytosol</location>
    </subcellularLocation>
</comment>
<dbReference type="EMBL" id="BQKY01000003">
    <property type="protein sequence ID" value="GJN88290.1"/>
    <property type="molecule type" value="Genomic_DNA"/>
</dbReference>
<reference evidence="19 20" key="1">
    <citation type="submission" date="2021-12" db="EMBL/GenBank/DDBJ databases">
        <title>High titer production of polyol ester of fatty acids by Rhodotorula paludigena BS15 towards product separation-free biomass refinery.</title>
        <authorList>
            <person name="Mano J."/>
            <person name="Ono H."/>
            <person name="Tanaka T."/>
            <person name="Naito K."/>
            <person name="Sushida H."/>
            <person name="Ike M."/>
            <person name="Tokuyasu K."/>
            <person name="Kitaoka M."/>
        </authorList>
    </citation>
    <scope>NUCLEOTIDE SEQUENCE [LARGE SCALE GENOMIC DNA]</scope>
    <source>
        <strain evidence="19 20">BS15</strain>
    </source>
</reference>
<evidence type="ECO:0000256" key="7">
    <source>
        <dbReference type="ARBA" id="ARBA00022490"/>
    </source>
</evidence>
<dbReference type="GO" id="GO:0061630">
    <property type="term" value="F:ubiquitin protein ligase activity"/>
    <property type="evidence" value="ECO:0007669"/>
    <property type="project" value="UniProtKB-UniRule"/>
</dbReference>
<feature type="compositionally biased region" description="Low complexity" evidence="17">
    <location>
        <begin position="35"/>
        <end position="45"/>
    </location>
</feature>
<evidence type="ECO:0000256" key="12">
    <source>
        <dbReference type="ARBA" id="ARBA00022786"/>
    </source>
</evidence>
<dbReference type="InterPro" id="IPR013083">
    <property type="entry name" value="Znf_RING/FYVE/PHD"/>
</dbReference>
<sequence length="1676" mass="180306">MAPKGKSSTSKATQKKHAAKAAKKHAKLDGDDGGDAPAPAAQPLQRGQKKVKKKDKAARVKQYIPPAKPKGEADPVDVFVVSQGKQLDPALVVVLRSLNKRDEVTLLKACEALDAWVRDTLRADSDGDGEDWERELRQDGVVDAMSVWAHHFPRLALHPSRRLRLQVHSLHALFTAASVRRDEAVPPLLKSTRSALLAPLWLERGDYVGAWCTAAHDTDRAVRREAKASWDAVLLSAQAASEAEDEVEGVQLAEHADSIAAFAFSVVLGGSHGPDSGGGPSASGASTPSAAEPEDPAFLRTSALSSLAYLVSSLPAPLPLSSDTLDTLLGEQLWDLVSRAEPGSRTKEQPAMVRRAMYELLEAVVVREEDLLSAPTRAEEEGDADEEDEDGSRLSMIAARVLGNCWNEEDGWPGIVAFLRRYPSAWTLADSILSGDNDADDAQEKDEVDSFKSSPSISLFLQHLTLGCSGHPTALYPTIVLLLSTLPAPFDPPLPPASISLLFESFWAAHSSRALAIGGRLALDSFASALLECLAFSLSPAADPSLAAEQARVWVAERIWRSYLGRATPDAEGAGKSLGPSRKVAQALAQTLDRFAARPDRSVYDALWAAMRDEALAAARGEDGQDVQALVPLGGALRAFCAAKEEIVCEAAKTLVRECVQSALLGVQQGKESAREERLRFVLDVKDLVEGDVEIGQLLDDFARTSLPALLPTSPVALSLFTAHLASSAPDSRAAAWQALFASPPTPSVLLKVVDAVTDAGLAADLPSAEQDERIRTIAGMVLAPEARYDSDELELLRRVVLQPQPLVDTSLPHELVRLAVDAFAGSVDAALSAANPVSSASLEALVAPSALLAHYVQLPDNARAVLALRGAAGALFDLGHVLPNCRLEQQGVDVPGEAVAAAQQAWDSIVEAAGDEAIALAMSRLQGRVLEAKCRPSAIELVGAAAALLEAHPTSMISLVEVLPPRDAINGLYASLSLTLPASSLSILDPLIPTVEDVAPASTGDFDDAFLSPYARVMLALLEVSARDHAILRRSAWALPHLLLLNSVARDELAKPSPPSRSSGLCAPDVPQEILERIVAAAEGASSYLLSSAANALPDGWHASAVAHLRAKERAAPPEGDELLGVLDQLWTAAKAGGAEDAKALHARRAIRTVLSACLRYTDDGGVQDAERWLAMAQNLTSAPDLACAILSAIKPVLLETPRFERYQNELAASLAGVQPSAIDTKGIPALRQLLAVAPSPDAPVIFLPQQRSVFLLQALQRWASSDEYLPTELKAGVVELFSHLAPIVQDLSGSHWDLMFDQIESNLDAADWEEPYTLPAVYDSCRLLAQIKDLAASNADLRETAKARVDASQELVLALFLARPTSTQRDEPRLLVVEAMARLVKDLPPKLLSMDKSFSQSPRLRASYIEQLRDSGLIVDTLLPSLFHLLSLGDRGRPFDLSPWFIDDFHLELFETSLPESLPVLAAHVYYRALQSVPSVIRSYWTSLQNLTLSRAVQSFTSRHFSPLLVSDELAALRDPSSPVGQQLRDNDDFTVKVAQNASEVKVVFVVDEEQLEIGIKVPSEFPLAGVEVSERRRVGVSDKQFRAWLLGMNQTITAQSAAIADAILLFKRNVQAHFEGVESCAICYSTVSLDRALPTKSCKTCDNKFHASCLFRWFQTSHGSTCPLCRQLM</sequence>
<comment type="function">
    <text evidence="14">E3 ubiquitin-protein ligase component of the ribosome quality control complex (RQC), a ribosome-associated complex that mediates ubiquitination and extraction of incompletely synthesized nascent chains for proteasomal degradation. Mediates ubiquitination of proteins derived from mRNAs lacking stop codons (non-stop proteins) and other translation arrest products induced by poly-lysine sequences and tandem rare codons. Ubiquitination leads to CDC48 recruitment for extraction and degradation of the incomplete translation product. May indirectly play a role in chromatin function and transcription.</text>
</comment>
<evidence type="ECO:0000256" key="10">
    <source>
        <dbReference type="ARBA" id="ARBA00022737"/>
    </source>
</evidence>
<dbReference type="Pfam" id="PF13639">
    <property type="entry name" value="zf-RING_2"/>
    <property type="match status" value="1"/>
</dbReference>
<dbReference type="GO" id="GO:0072344">
    <property type="term" value="P:rescue of stalled ribosome"/>
    <property type="evidence" value="ECO:0007669"/>
    <property type="project" value="UniProtKB-UniRule"/>
</dbReference>
<dbReference type="PANTHER" id="PTHR12389">
    <property type="entry name" value="ZINC FINGER PROTEIN 294"/>
    <property type="match status" value="1"/>
</dbReference>
<feature type="compositionally biased region" description="Low complexity" evidence="17">
    <location>
        <begin position="1"/>
        <end position="12"/>
    </location>
</feature>
<evidence type="ECO:0000256" key="2">
    <source>
        <dbReference type="ARBA" id="ARBA00004514"/>
    </source>
</evidence>
<dbReference type="EC" id="2.3.2.27" evidence="5 16"/>
<accession>A0AAV5GF61</accession>
<evidence type="ECO:0000256" key="14">
    <source>
        <dbReference type="ARBA" id="ARBA00055150"/>
    </source>
</evidence>
<evidence type="ECO:0000256" key="9">
    <source>
        <dbReference type="ARBA" id="ARBA00022723"/>
    </source>
</evidence>
<dbReference type="GO" id="GO:0008270">
    <property type="term" value="F:zinc ion binding"/>
    <property type="evidence" value="ECO:0007669"/>
    <property type="project" value="UniProtKB-KW"/>
</dbReference>
<dbReference type="GO" id="GO:0043023">
    <property type="term" value="F:ribosomal large subunit binding"/>
    <property type="evidence" value="ECO:0007669"/>
    <property type="project" value="TreeGrafter"/>
</dbReference>
<keyword evidence="20" id="KW-1185">Reference proteome</keyword>
<feature type="domain" description="RING-type" evidence="18">
    <location>
        <begin position="1627"/>
        <end position="1673"/>
    </location>
</feature>
<gene>
    <name evidence="19" type="ORF">Rhopal_001255-T1</name>
</gene>
<evidence type="ECO:0000256" key="17">
    <source>
        <dbReference type="SAM" id="MobiDB-lite"/>
    </source>
</evidence>
<keyword evidence="9 16" id="KW-0479">Metal-binding</keyword>
<evidence type="ECO:0000256" key="4">
    <source>
        <dbReference type="ARBA" id="ARBA00007997"/>
    </source>
</evidence>
<evidence type="ECO:0000256" key="13">
    <source>
        <dbReference type="ARBA" id="ARBA00022833"/>
    </source>
</evidence>
<keyword evidence="10" id="KW-0677">Repeat</keyword>
<dbReference type="InterPro" id="IPR054476">
    <property type="entry name" value="Ltn1_N"/>
</dbReference>
<dbReference type="GO" id="GO:0005829">
    <property type="term" value="C:cytosol"/>
    <property type="evidence" value="ECO:0007669"/>
    <property type="project" value="UniProtKB-SubCell"/>
</dbReference>
<evidence type="ECO:0000256" key="8">
    <source>
        <dbReference type="ARBA" id="ARBA00022679"/>
    </source>
</evidence>
<dbReference type="GO" id="GO:1990112">
    <property type="term" value="C:RQC complex"/>
    <property type="evidence" value="ECO:0007669"/>
    <property type="project" value="UniProtKB-UniRule"/>
</dbReference>
<dbReference type="Pfam" id="PF22958">
    <property type="entry name" value="Ltn1_1st"/>
    <property type="match status" value="1"/>
</dbReference>
<keyword evidence="8 16" id="KW-0808">Transferase</keyword>
<feature type="region of interest" description="Disordered" evidence="17">
    <location>
        <begin position="273"/>
        <end position="294"/>
    </location>
</feature>
<dbReference type="Proteomes" id="UP001342314">
    <property type="component" value="Unassembled WGS sequence"/>
</dbReference>
<evidence type="ECO:0000256" key="5">
    <source>
        <dbReference type="ARBA" id="ARBA00012483"/>
    </source>
</evidence>
<dbReference type="InterPro" id="IPR054477">
    <property type="entry name" value="LTN1_E3_ligase_6th"/>
</dbReference>
<dbReference type="InterPro" id="IPR039804">
    <property type="entry name" value="RING-CH-C4HC3_LTN1"/>
</dbReference>
<evidence type="ECO:0000313" key="20">
    <source>
        <dbReference type="Proteomes" id="UP001342314"/>
    </source>
</evidence>
<keyword evidence="7" id="KW-0963">Cytoplasm</keyword>
<evidence type="ECO:0000256" key="1">
    <source>
        <dbReference type="ARBA" id="ARBA00000900"/>
    </source>
</evidence>
<comment type="subunit">
    <text evidence="16">Component of the ribosome quality control complex (RQC).</text>
</comment>
<dbReference type="InterPro" id="IPR039795">
    <property type="entry name" value="LTN1/Rkr1"/>
</dbReference>
<keyword evidence="13 16" id="KW-0862">Zinc</keyword>
<feature type="compositionally biased region" description="Low complexity" evidence="17">
    <location>
        <begin position="282"/>
        <end position="291"/>
    </location>
</feature>
<dbReference type="SUPFAM" id="SSF57850">
    <property type="entry name" value="RING/U-box"/>
    <property type="match status" value="1"/>
</dbReference>
<name>A0AAV5GF61_9BASI</name>
<evidence type="ECO:0000313" key="19">
    <source>
        <dbReference type="EMBL" id="GJN88290.1"/>
    </source>
</evidence>
<dbReference type="SMART" id="SM01197">
    <property type="entry name" value="FANCL_C"/>
    <property type="match status" value="1"/>
</dbReference>
<comment type="catalytic activity">
    <reaction evidence="1 16">
        <text>S-ubiquitinyl-[E2 ubiquitin-conjugating enzyme]-L-cysteine + [acceptor protein]-L-lysine = [E2 ubiquitin-conjugating enzyme]-L-cysteine + N(6)-ubiquitinyl-[acceptor protein]-L-lysine.</text>
        <dbReference type="EC" id="2.3.2.27"/>
    </reaction>
</comment>
<dbReference type="CDD" id="cd16491">
    <property type="entry name" value="RING-CH-C4HC3_LTN1"/>
    <property type="match status" value="1"/>
</dbReference>
<dbReference type="PROSITE" id="PS50089">
    <property type="entry name" value="ZF_RING_2"/>
    <property type="match status" value="1"/>
</dbReference>
<feature type="region of interest" description="Disordered" evidence="17">
    <location>
        <begin position="372"/>
        <end position="392"/>
    </location>
</feature>
<feature type="region of interest" description="Disordered" evidence="17">
    <location>
        <begin position="1"/>
        <end position="72"/>
    </location>
</feature>
<feature type="compositionally biased region" description="Basic residues" evidence="17">
    <location>
        <begin position="47"/>
        <end position="56"/>
    </location>
</feature>
<comment type="function">
    <text evidence="16">E3 ubiquitin-protein ligase. Component of the ribosome quality control complex (RQC), a ribosome-associated complex that mediates ubiquitination and extraction of incompletely synthesized nascent chains for proteasomal degradation.</text>
</comment>
<evidence type="ECO:0000256" key="16">
    <source>
        <dbReference type="RuleBase" id="RU367090"/>
    </source>
</evidence>
<dbReference type="Pfam" id="PF22999">
    <property type="entry name" value="LTN1_E3_ligase_6th"/>
    <property type="match status" value="1"/>
</dbReference>
<keyword evidence="11 15" id="KW-0863">Zinc-finger</keyword>
<dbReference type="GO" id="GO:1990116">
    <property type="term" value="P:ribosome-associated ubiquitin-dependent protein catabolic process"/>
    <property type="evidence" value="ECO:0007669"/>
    <property type="project" value="UniProtKB-UniRule"/>
</dbReference>
<protein>
    <recommendedName>
        <fullName evidence="6 16">E3 ubiquitin-protein ligase listerin</fullName>
        <ecNumber evidence="5 16">2.3.2.27</ecNumber>
    </recommendedName>
    <alternativeName>
        <fullName evidence="16">RING-type E3 ubiquitin transferase listerin</fullName>
    </alternativeName>
</protein>
<evidence type="ECO:0000259" key="18">
    <source>
        <dbReference type="PROSITE" id="PS50089"/>
    </source>
</evidence>